<dbReference type="HOGENOM" id="CLU_3198841_0_0_0"/>
<dbReference type="InParanoid" id="Q3Z8S3"/>
<dbReference type="EMBL" id="CP000027">
    <property type="protein sequence ID" value="AAW40037.1"/>
    <property type="molecule type" value="Genomic_DNA"/>
</dbReference>
<organism evidence="1 2">
    <name type="scientific">Dehalococcoides mccartyi (strain ATCC BAA-2266 / KCTC 15142 / 195)</name>
    <name type="common">Dehalococcoides ethenogenes (strain 195)</name>
    <dbReference type="NCBI Taxonomy" id="243164"/>
    <lineage>
        <taxon>Bacteria</taxon>
        <taxon>Bacillati</taxon>
        <taxon>Chloroflexota</taxon>
        <taxon>Dehalococcoidia</taxon>
        <taxon>Dehalococcoidales</taxon>
        <taxon>Dehalococcoidaceae</taxon>
        <taxon>Dehalococcoides</taxon>
    </lineage>
</organism>
<sequence>METAAKLFQTKANRAECFSPNQTSGYTLVFLTRKEGLYPERVQPV</sequence>
<accession>Q3Z8S3</accession>
<gene>
    <name evidence="1" type="ordered locus">DET0634</name>
</gene>
<name>Q3Z8S3_DEHM1</name>
<dbReference type="Proteomes" id="UP000008289">
    <property type="component" value="Chromosome"/>
</dbReference>
<evidence type="ECO:0000313" key="2">
    <source>
        <dbReference type="Proteomes" id="UP000008289"/>
    </source>
</evidence>
<protein>
    <submittedName>
        <fullName evidence="1">Uncharacterized protein</fullName>
    </submittedName>
</protein>
<reference evidence="1 2" key="1">
    <citation type="journal article" date="2005" name="Science">
        <title>Genome sequence of the PCE-dechlorinating bacterium Dehalococcoides ethenogenes.</title>
        <authorList>
            <person name="Seshadri R."/>
            <person name="Adrian L."/>
            <person name="Fouts D.E."/>
            <person name="Eisen J.A."/>
            <person name="Phillippy A.M."/>
            <person name="Methe B.A."/>
            <person name="Ward N.L."/>
            <person name="Nelson W.C."/>
            <person name="Deboy R.T."/>
            <person name="Khouri H.M."/>
            <person name="Kolonay J.F."/>
            <person name="Dodson R.J."/>
            <person name="Daugherty S.C."/>
            <person name="Brinkac L.M."/>
            <person name="Sullivan S.A."/>
            <person name="Madupu R."/>
            <person name="Nelson K.E."/>
            <person name="Kang K.H."/>
            <person name="Impraim M."/>
            <person name="Tran K."/>
            <person name="Robinson J.M."/>
            <person name="Forberger H.A."/>
            <person name="Fraser C.M."/>
            <person name="Zinder S.H."/>
            <person name="Heidelberg J.F."/>
        </authorList>
    </citation>
    <scope>NUCLEOTIDE SEQUENCE [LARGE SCALE GENOMIC DNA]</scope>
    <source>
        <strain evidence="2">ATCC BAA-2266 / KCTC 15142 / 195</strain>
    </source>
</reference>
<keyword evidence="2" id="KW-1185">Reference proteome</keyword>
<evidence type="ECO:0000313" key="1">
    <source>
        <dbReference type="EMBL" id="AAW40037.1"/>
    </source>
</evidence>
<proteinExistence type="predicted"/>
<dbReference type="AlphaFoldDB" id="Q3Z8S3"/>
<dbReference type="KEGG" id="det:DET0634"/>